<keyword evidence="8" id="KW-1185">Reference proteome</keyword>
<dbReference type="PANTHER" id="PTHR31107">
    <property type="entry name" value="APOPTOGENIC PROTEIN 1, MITOCHONDRIAL"/>
    <property type="match status" value="1"/>
</dbReference>
<protein>
    <recommendedName>
        <fullName evidence="9">Apoptogenic protein 1, mitochondrial</fullName>
    </recommendedName>
</protein>
<accession>A0A8W8HPS2</accession>
<dbReference type="PANTHER" id="PTHR31107:SF2">
    <property type="entry name" value="CYTOCHROME C OXIDASE ASSEMBLY FACTOR 8"/>
    <property type="match status" value="1"/>
</dbReference>
<dbReference type="InterPro" id="IPR018796">
    <property type="entry name" value="COA8"/>
</dbReference>
<dbReference type="GO" id="GO:0097193">
    <property type="term" value="P:intrinsic apoptotic signaling pathway"/>
    <property type="evidence" value="ECO:0007669"/>
    <property type="project" value="InterPro"/>
</dbReference>
<organism evidence="7 8">
    <name type="scientific">Magallana gigas</name>
    <name type="common">Pacific oyster</name>
    <name type="synonym">Crassostrea gigas</name>
    <dbReference type="NCBI Taxonomy" id="29159"/>
    <lineage>
        <taxon>Eukaryota</taxon>
        <taxon>Metazoa</taxon>
        <taxon>Spiralia</taxon>
        <taxon>Lophotrochozoa</taxon>
        <taxon>Mollusca</taxon>
        <taxon>Bivalvia</taxon>
        <taxon>Autobranchia</taxon>
        <taxon>Pteriomorphia</taxon>
        <taxon>Ostreida</taxon>
        <taxon>Ostreoidea</taxon>
        <taxon>Ostreidae</taxon>
        <taxon>Magallana</taxon>
    </lineage>
</organism>
<evidence type="ECO:0000256" key="4">
    <source>
        <dbReference type="ARBA" id="ARBA00022946"/>
    </source>
</evidence>
<dbReference type="Proteomes" id="UP000005408">
    <property type="component" value="Unassembled WGS sequence"/>
</dbReference>
<evidence type="ECO:0000313" key="8">
    <source>
        <dbReference type="Proteomes" id="UP000005408"/>
    </source>
</evidence>
<evidence type="ECO:0000256" key="2">
    <source>
        <dbReference type="ARBA" id="ARBA00005453"/>
    </source>
</evidence>
<keyword evidence="5" id="KW-0496">Mitochondrion</keyword>
<keyword evidence="3" id="KW-0999">Mitochondrion inner membrane</keyword>
<comment type="subcellular location">
    <subcellularLocation>
        <location evidence="1">Mitochondrion inner membrane</location>
        <topology evidence="1">Peripheral membrane protein</topology>
        <orientation evidence="1">Matrix side</orientation>
    </subcellularLocation>
</comment>
<keyword evidence="4" id="KW-0809">Transit peptide</keyword>
<evidence type="ECO:0000256" key="5">
    <source>
        <dbReference type="ARBA" id="ARBA00023128"/>
    </source>
</evidence>
<evidence type="ECO:0000256" key="3">
    <source>
        <dbReference type="ARBA" id="ARBA00022792"/>
    </source>
</evidence>
<dbReference type="GO" id="GO:0005743">
    <property type="term" value="C:mitochondrial inner membrane"/>
    <property type="evidence" value="ECO:0007669"/>
    <property type="project" value="UniProtKB-SubCell"/>
</dbReference>
<keyword evidence="6" id="KW-0472">Membrane</keyword>
<dbReference type="AlphaFoldDB" id="A0A8W8HPS2"/>
<reference evidence="7" key="1">
    <citation type="submission" date="2022-08" db="UniProtKB">
        <authorList>
            <consortium name="EnsemblMetazoa"/>
        </authorList>
    </citation>
    <scope>IDENTIFICATION</scope>
    <source>
        <strain evidence="7">05x7-T-G4-1.051#20</strain>
    </source>
</reference>
<evidence type="ECO:0000313" key="7">
    <source>
        <dbReference type="EnsemblMetazoa" id="G10502.2:cds"/>
    </source>
</evidence>
<evidence type="ECO:0000256" key="6">
    <source>
        <dbReference type="ARBA" id="ARBA00023136"/>
    </source>
</evidence>
<dbReference type="Pfam" id="PF10231">
    <property type="entry name" value="COA8"/>
    <property type="match status" value="1"/>
</dbReference>
<name>A0A8W8HPS2_MAGGI</name>
<evidence type="ECO:0000256" key="1">
    <source>
        <dbReference type="ARBA" id="ARBA00004443"/>
    </source>
</evidence>
<sequence>FSRFDFSMKNIINFRYVQNLANSLNRCACIIQFRDLHNQGKSELHIYNVPPPSKKYDLIGPPDKKSNLRPVVFHVPQKETALQCRYRLMRKETHDWNQAFWANHNERFFKEKEDFVRRKLDDKQQTVDSAEARLSADELSEFYKAFLDKNYPLHANYNRSESYYSTGNREWYHKNLRLLFPAFQVFLEKIYNKLFKR</sequence>
<dbReference type="EnsemblMetazoa" id="G10502.2">
    <property type="protein sequence ID" value="G10502.2:cds"/>
    <property type="gene ID" value="G10502"/>
</dbReference>
<evidence type="ECO:0008006" key="9">
    <source>
        <dbReference type="Google" id="ProtNLM"/>
    </source>
</evidence>
<comment type="similarity">
    <text evidence="2">Belongs to the COA8 family.</text>
</comment>
<proteinExistence type="inferred from homology"/>